<dbReference type="Gene3D" id="2.40.340.10">
    <property type="entry name" value="MoeA, C-terminal, domain IV"/>
    <property type="match status" value="1"/>
</dbReference>
<dbReference type="GO" id="GO:0005829">
    <property type="term" value="C:cytosol"/>
    <property type="evidence" value="ECO:0007669"/>
    <property type="project" value="TreeGrafter"/>
</dbReference>
<comment type="cofactor">
    <cofactor evidence="5">
        <name>Mg(2+)</name>
        <dbReference type="ChEBI" id="CHEBI:18420"/>
    </cofactor>
</comment>
<organism evidence="8 9">
    <name type="scientific">Postia placenta MAD-698-R-SB12</name>
    <dbReference type="NCBI Taxonomy" id="670580"/>
    <lineage>
        <taxon>Eukaryota</taxon>
        <taxon>Fungi</taxon>
        <taxon>Dikarya</taxon>
        <taxon>Basidiomycota</taxon>
        <taxon>Agaricomycotina</taxon>
        <taxon>Agaricomycetes</taxon>
        <taxon>Polyporales</taxon>
        <taxon>Adustoporiaceae</taxon>
        <taxon>Rhodonia</taxon>
    </lineage>
</organism>
<feature type="domain" description="MoaB/Mog" evidence="7">
    <location>
        <begin position="7"/>
        <end position="152"/>
    </location>
</feature>
<dbReference type="SMART" id="SM00852">
    <property type="entry name" value="MoCF_biosynth"/>
    <property type="match status" value="2"/>
</dbReference>
<dbReference type="InterPro" id="IPR036135">
    <property type="entry name" value="MoeA_linker/N_sf"/>
</dbReference>
<dbReference type="GO" id="GO:0006777">
    <property type="term" value="P:Mo-molybdopterin cofactor biosynthetic process"/>
    <property type="evidence" value="ECO:0007669"/>
    <property type="project" value="UniProtKB-UniRule"/>
</dbReference>
<protein>
    <recommendedName>
        <fullName evidence="7">MoaB/Mog domain-containing protein</fullName>
    </recommendedName>
</protein>
<dbReference type="PANTHER" id="PTHR10192">
    <property type="entry name" value="MOLYBDOPTERIN BIOSYNTHESIS PROTEIN"/>
    <property type="match status" value="1"/>
</dbReference>
<feature type="region of interest" description="Disordered" evidence="6">
    <location>
        <begin position="161"/>
        <end position="211"/>
    </location>
</feature>
<dbReference type="STRING" id="670580.A0A1X6MSX6"/>
<dbReference type="PROSITE" id="PS01079">
    <property type="entry name" value="MOCF_BIOSYNTHESIS_2"/>
    <property type="match status" value="1"/>
</dbReference>
<sequence length="647" mass="68748">MTATRVAILTVSDTASADAAADKSGPTIREILSAAGYDCRHLLIVPDDETRIRETVRAWCAQGDVDWVLTTGGTGFGVRDRTPEALRPLIERDAPGLVHLLLASSLQKTPLAALSRPVAGTVGNTLVITLPGSVKAVRENLEALLSGGVVEHALELVKGASSRQLHAGGTSSTSEHHSHAHAHHHHHHHHHHAPQPRTVLSHDPSLPVTSRLRESPYPLVSVDEALTSVLTEVKPLPAIELPVNPQLRGHVLAEDVYAPQDVPSTQTTSVDGYALRSTDPPGVYKVLTPRTHDLADPLPAGSIFRINTGGPLPAGADTIIMVEDTRLHSTVQGADGADVEEREVETLAQIPAGENVRAPGSDTRKGDLVLERGQVVHSAGGEIGTLAFVGSAKAWVHRKPVVAVLSTGNELLDLQDPRPMEGDGWGGIWDTNRPSLQAALEGMGYEVRDLKIVPDDLETHIATLKSGLASADLIVTTGGTSMGASDLLKPVIERHLDGMIHFGRVKVKPGKPTTFATIPSPNGENIPVFALPGNPASALVTFHVFVVPALRRLGGWPAERCQLPRIRVQIQDPMRLDPRPEYHRVIIKASPTGLKAYSTGGQRSSRVASLSGANGFVALPAKQGDGPDSLKAGDIVEAMIVGELQME</sequence>
<dbReference type="InterPro" id="IPR005110">
    <property type="entry name" value="MoeA_linker/N"/>
</dbReference>
<dbReference type="GO" id="GO:0046872">
    <property type="term" value="F:metal ion binding"/>
    <property type="evidence" value="ECO:0007669"/>
    <property type="project" value="UniProtKB-UniRule"/>
</dbReference>
<keyword evidence="9" id="KW-1185">Reference proteome</keyword>
<comment type="similarity">
    <text evidence="5">Belongs to the MoeA family.</text>
</comment>
<dbReference type="Gene3D" id="2.170.190.11">
    <property type="entry name" value="Molybdopterin biosynthesis moea protein, domain 3"/>
    <property type="match status" value="1"/>
</dbReference>
<dbReference type="InterPro" id="IPR036688">
    <property type="entry name" value="MoeA_C_domain_IV_sf"/>
</dbReference>
<comment type="pathway">
    <text evidence="1 5">Cofactor biosynthesis; molybdopterin biosynthesis.</text>
</comment>
<dbReference type="Proteomes" id="UP000194127">
    <property type="component" value="Unassembled WGS sequence"/>
</dbReference>
<reference evidence="8 9" key="1">
    <citation type="submission" date="2017-04" db="EMBL/GenBank/DDBJ databases">
        <title>Genome Sequence of the Model Brown-Rot Fungus Postia placenta SB12.</title>
        <authorList>
            <consortium name="DOE Joint Genome Institute"/>
            <person name="Gaskell J."/>
            <person name="Kersten P."/>
            <person name="Larrondo L.F."/>
            <person name="Canessa P."/>
            <person name="Martinez D."/>
            <person name="Hibbett D."/>
            <person name="Schmoll M."/>
            <person name="Kubicek C.P."/>
            <person name="Martinez A.T."/>
            <person name="Yadav J."/>
            <person name="Master E."/>
            <person name="Magnuson J.K."/>
            <person name="James T."/>
            <person name="Yaver D."/>
            <person name="Berka R."/>
            <person name="Labutti K."/>
            <person name="Lipzen A."/>
            <person name="Aerts A."/>
            <person name="Barry K."/>
            <person name="Henrissat B."/>
            <person name="Blanchette R."/>
            <person name="Grigoriev I."/>
            <person name="Cullen D."/>
        </authorList>
    </citation>
    <scope>NUCLEOTIDE SEQUENCE [LARGE SCALE GENOMIC DNA]</scope>
    <source>
        <strain evidence="8 9">MAD-698-R-SB12</strain>
    </source>
</reference>
<dbReference type="Gene3D" id="3.40.980.10">
    <property type="entry name" value="MoaB/Mog-like domain"/>
    <property type="match status" value="2"/>
</dbReference>
<keyword evidence="5" id="KW-0460">Magnesium</keyword>
<evidence type="ECO:0000313" key="9">
    <source>
        <dbReference type="Proteomes" id="UP000194127"/>
    </source>
</evidence>
<dbReference type="AlphaFoldDB" id="A0A1X6MSX6"/>
<gene>
    <name evidence="8" type="ORF">POSPLADRAFT_1067146</name>
</gene>
<evidence type="ECO:0000313" key="8">
    <source>
        <dbReference type="EMBL" id="OSX59326.1"/>
    </source>
</evidence>
<dbReference type="SUPFAM" id="SSF63882">
    <property type="entry name" value="MoeA N-terminal region -like"/>
    <property type="match status" value="1"/>
</dbReference>
<evidence type="ECO:0000256" key="6">
    <source>
        <dbReference type="SAM" id="MobiDB-lite"/>
    </source>
</evidence>
<feature type="domain" description="MoaB/Mog" evidence="7">
    <location>
        <begin position="403"/>
        <end position="552"/>
    </location>
</feature>
<dbReference type="Gene3D" id="3.90.105.10">
    <property type="entry name" value="Molybdopterin biosynthesis moea protein, domain 2"/>
    <property type="match status" value="1"/>
</dbReference>
<feature type="compositionally biased region" description="Basic residues" evidence="6">
    <location>
        <begin position="178"/>
        <end position="194"/>
    </location>
</feature>
<dbReference type="UniPathway" id="UPA00344"/>
<dbReference type="RefSeq" id="XP_024336120.1">
    <property type="nucleotide sequence ID" value="XM_024482149.1"/>
</dbReference>
<proteinExistence type="inferred from homology"/>
<dbReference type="InterPro" id="IPR008284">
    <property type="entry name" value="MoCF_biosynth_CS"/>
</dbReference>
<evidence type="ECO:0000256" key="5">
    <source>
        <dbReference type="RuleBase" id="RU365090"/>
    </source>
</evidence>
<dbReference type="CDD" id="cd00887">
    <property type="entry name" value="MoeA"/>
    <property type="match status" value="1"/>
</dbReference>
<keyword evidence="5" id="KW-0479">Metal-binding</keyword>
<dbReference type="Pfam" id="PF03453">
    <property type="entry name" value="MoeA_N"/>
    <property type="match status" value="1"/>
</dbReference>
<dbReference type="SUPFAM" id="SSF53218">
    <property type="entry name" value="Molybdenum cofactor biosynthesis proteins"/>
    <property type="match status" value="2"/>
</dbReference>
<name>A0A1X6MSX6_9APHY</name>
<accession>A0A1X6MSX6</accession>
<evidence type="ECO:0000256" key="3">
    <source>
        <dbReference type="ARBA" id="ARBA00008339"/>
    </source>
</evidence>
<comment type="similarity">
    <text evidence="2">In the N-terminal section; belongs to the MoaB/Mog family.</text>
</comment>
<dbReference type="InterPro" id="IPR001453">
    <property type="entry name" value="MoaB/Mog_dom"/>
</dbReference>
<dbReference type="GeneID" id="36327099"/>
<dbReference type="CDD" id="cd00886">
    <property type="entry name" value="MogA_MoaB"/>
    <property type="match status" value="1"/>
</dbReference>
<evidence type="ECO:0000259" key="7">
    <source>
        <dbReference type="SMART" id="SM00852"/>
    </source>
</evidence>
<dbReference type="SUPFAM" id="SSF63867">
    <property type="entry name" value="MoeA C-terminal domain-like"/>
    <property type="match status" value="1"/>
</dbReference>
<dbReference type="PANTHER" id="PTHR10192:SF5">
    <property type="entry name" value="GEPHYRIN"/>
    <property type="match status" value="1"/>
</dbReference>
<dbReference type="Pfam" id="PF00994">
    <property type="entry name" value="MoCF_biosynth"/>
    <property type="match status" value="2"/>
</dbReference>
<keyword evidence="5" id="KW-0808">Transferase</keyword>
<dbReference type="FunFam" id="3.40.980.10:FF:000001">
    <property type="entry name" value="Molybdopterin molybdenumtransferase"/>
    <property type="match status" value="1"/>
</dbReference>
<evidence type="ECO:0000256" key="2">
    <source>
        <dbReference type="ARBA" id="ARBA00007589"/>
    </source>
</evidence>
<dbReference type="GO" id="GO:0061599">
    <property type="term" value="F:molybdopterin molybdotransferase activity"/>
    <property type="evidence" value="ECO:0007669"/>
    <property type="project" value="UniProtKB-UniRule"/>
</dbReference>
<dbReference type="InterPro" id="IPR036425">
    <property type="entry name" value="MoaB/Mog-like_dom_sf"/>
</dbReference>
<dbReference type="GO" id="GO:0061598">
    <property type="term" value="F:molybdopterin adenylyltransferase activity"/>
    <property type="evidence" value="ECO:0007669"/>
    <property type="project" value="UniProtKB-UniRule"/>
</dbReference>
<keyword evidence="4 5" id="KW-0501">Molybdenum cofactor biosynthesis</keyword>
<evidence type="ECO:0000256" key="4">
    <source>
        <dbReference type="ARBA" id="ARBA00023150"/>
    </source>
</evidence>
<comment type="catalytic activity">
    <reaction evidence="5">
        <text>molybdopterin + ATP + H(+) = adenylyl-molybdopterin + diphosphate</text>
        <dbReference type="Rhea" id="RHEA:31331"/>
        <dbReference type="ChEBI" id="CHEBI:15378"/>
        <dbReference type="ChEBI" id="CHEBI:30616"/>
        <dbReference type="ChEBI" id="CHEBI:33019"/>
        <dbReference type="ChEBI" id="CHEBI:58698"/>
        <dbReference type="ChEBI" id="CHEBI:62727"/>
    </reaction>
</comment>
<evidence type="ECO:0000256" key="1">
    <source>
        <dbReference type="ARBA" id="ARBA00005046"/>
    </source>
</evidence>
<dbReference type="Pfam" id="PF03454">
    <property type="entry name" value="MoeA_C"/>
    <property type="match status" value="1"/>
</dbReference>
<comment type="function">
    <text evidence="5">Catalyzes two steps in the biosynthesis of the molybdenum cofactor. In the first step, molybdopterin is adenylated. Subsequently, molybdate is inserted into adenylated molybdopterin and AMP is released.</text>
</comment>
<dbReference type="InterPro" id="IPR038987">
    <property type="entry name" value="MoeA-like"/>
</dbReference>
<comment type="similarity">
    <text evidence="3">In the C-terminal section; belongs to the MoeA family.</text>
</comment>
<dbReference type="EMBL" id="KZ110602">
    <property type="protein sequence ID" value="OSX59326.1"/>
    <property type="molecule type" value="Genomic_DNA"/>
</dbReference>
<dbReference type="OrthoDB" id="4349954at2759"/>
<keyword evidence="5" id="KW-0500">Molybdenum</keyword>
<comment type="catalytic activity">
    <reaction evidence="5">
        <text>adenylyl-molybdopterin + molybdate = Mo-molybdopterin + AMP + H(+)</text>
        <dbReference type="Rhea" id="RHEA:35047"/>
        <dbReference type="ChEBI" id="CHEBI:15378"/>
        <dbReference type="ChEBI" id="CHEBI:36264"/>
        <dbReference type="ChEBI" id="CHEBI:62727"/>
        <dbReference type="ChEBI" id="CHEBI:71302"/>
        <dbReference type="ChEBI" id="CHEBI:456215"/>
    </reaction>
</comment>
<dbReference type="NCBIfam" id="NF045515">
    <property type="entry name" value="Glp_gephyrin"/>
    <property type="match status" value="1"/>
</dbReference>
<dbReference type="NCBIfam" id="TIGR00177">
    <property type="entry name" value="molyb_syn"/>
    <property type="match status" value="2"/>
</dbReference>
<dbReference type="GO" id="GO:0005524">
    <property type="term" value="F:ATP binding"/>
    <property type="evidence" value="ECO:0007669"/>
    <property type="project" value="UniProtKB-UniRule"/>
</dbReference>
<dbReference type="InterPro" id="IPR005111">
    <property type="entry name" value="MoeA_C_domain_IV"/>
</dbReference>